<evidence type="ECO:0000313" key="2">
    <source>
        <dbReference type="Proteomes" id="UP001419268"/>
    </source>
</evidence>
<keyword evidence="2" id="KW-1185">Reference proteome</keyword>
<organism evidence="1 2">
    <name type="scientific">Stephania cephalantha</name>
    <dbReference type="NCBI Taxonomy" id="152367"/>
    <lineage>
        <taxon>Eukaryota</taxon>
        <taxon>Viridiplantae</taxon>
        <taxon>Streptophyta</taxon>
        <taxon>Embryophyta</taxon>
        <taxon>Tracheophyta</taxon>
        <taxon>Spermatophyta</taxon>
        <taxon>Magnoliopsida</taxon>
        <taxon>Ranunculales</taxon>
        <taxon>Menispermaceae</taxon>
        <taxon>Menispermoideae</taxon>
        <taxon>Cissampelideae</taxon>
        <taxon>Stephania</taxon>
    </lineage>
</organism>
<dbReference type="Proteomes" id="UP001419268">
    <property type="component" value="Unassembled WGS sequence"/>
</dbReference>
<comment type="caution">
    <text evidence="1">The sequence shown here is derived from an EMBL/GenBank/DDBJ whole genome shotgun (WGS) entry which is preliminary data.</text>
</comment>
<dbReference type="AlphaFoldDB" id="A0AAP0Q511"/>
<evidence type="ECO:0000313" key="1">
    <source>
        <dbReference type="EMBL" id="KAK9167303.1"/>
    </source>
</evidence>
<name>A0AAP0Q511_9MAGN</name>
<sequence>MFHLKDANLAIIYAFRLLREQSIVSSSFVEVTPHCPLLLCLVGDRSVRQRVTAPLLHAAAAAIADSSLLLAGVTAPRRRLVVIFPIAAPPPGPPLLLAVLPLAGATEARQTLASGATHRRRYQRATALSCCRLSASSPARRSPHWLVTALGAVVRTSVTTSRCP</sequence>
<dbReference type="EMBL" id="JBBNAG010000001">
    <property type="protein sequence ID" value="KAK9167303.1"/>
    <property type="molecule type" value="Genomic_DNA"/>
</dbReference>
<reference evidence="1 2" key="1">
    <citation type="submission" date="2024-01" db="EMBL/GenBank/DDBJ databases">
        <title>Genome assemblies of Stephania.</title>
        <authorList>
            <person name="Yang L."/>
        </authorList>
    </citation>
    <scope>NUCLEOTIDE SEQUENCE [LARGE SCALE GENOMIC DNA]</scope>
    <source>
        <strain evidence="1">JXDWG</strain>
        <tissue evidence="1">Leaf</tissue>
    </source>
</reference>
<protein>
    <submittedName>
        <fullName evidence="1">Uncharacterized protein</fullName>
    </submittedName>
</protein>
<gene>
    <name evidence="1" type="ORF">Scep_002494</name>
</gene>
<proteinExistence type="predicted"/>
<accession>A0AAP0Q511</accession>